<dbReference type="eggNOG" id="COG1131">
    <property type="taxonomic scope" value="Bacteria"/>
</dbReference>
<dbReference type="Proteomes" id="UP000007434">
    <property type="component" value="Chromosome"/>
</dbReference>
<dbReference type="InterPro" id="IPR017871">
    <property type="entry name" value="ABC_transporter-like_CS"/>
</dbReference>
<dbReference type="AlphaFoldDB" id="E4RPU9"/>
<evidence type="ECO:0000256" key="3">
    <source>
        <dbReference type="ARBA" id="ARBA00022840"/>
    </source>
</evidence>
<evidence type="ECO:0000313" key="6">
    <source>
        <dbReference type="Proteomes" id="UP000007434"/>
    </source>
</evidence>
<dbReference type="SUPFAM" id="SSF52540">
    <property type="entry name" value="P-loop containing nucleoside triphosphate hydrolases"/>
    <property type="match status" value="1"/>
</dbReference>
<dbReference type="PANTHER" id="PTHR42711:SF13">
    <property type="entry name" value="ABC TRANSPORTER, ATP-BINDING PROTEIN"/>
    <property type="match status" value="1"/>
</dbReference>
<sequence>MWPRIMVDDYILEIKDLKKSFGSFEALKGIDLKVNKGEIIGLLGPNGAGKTTTIKIIIGLLKADSGEINIFSENIISGLPGWIKEKIGVVFEESNLYHRLSAYDNLIFFARINNVKKAKVEELLKEYKLFDVRKKAVKNFSKGMKKRLMICRSLLAEPEILILDEATGGLDPISAEIIRKKISQLKNEGKTVLLSTHYLEEADRLCDRVAFINKGNLIALDKPSIFKDNLQQDFLELIFAYDPFSLNKKSLKRQLEVLLKKGEEFKIEEDNFYLKLFVEENLFKRLNQITDQYKLVDLKNREGDLQEVFKQINS</sequence>
<dbReference type="PROSITE" id="PS50893">
    <property type="entry name" value="ABC_TRANSPORTER_2"/>
    <property type="match status" value="1"/>
</dbReference>
<reference evidence="5 6" key="1">
    <citation type="submission" date="2010-11" db="EMBL/GenBank/DDBJ databases">
        <title>Complete sequence of Halanaerobium sp. sapolanicus.</title>
        <authorList>
            <consortium name="US DOE Joint Genome Institute"/>
            <person name="Lucas S."/>
            <person name="Copeland A."/>
            <person name="Lapidus A."/>
            <person name="Cheng J.-F."/>
            <person name="Bruce D."/>
            <person name="Goodwin L."/>
            <person name="Pitluck S."/>
            <person name="Davenport K."/>
            <person name="Detter J.C."/>
            <person name="Han C."/>
            <person name="Tapia R."/>
            <person name="Land M."/>
            <person name="Hauser L."/>
            <person name="Jeffries C."/>
            <person name="Kyrpides N."/>
            <person name="Ivanova N."/>
            <person name="Mikhailova N."/>
            <person name="Begemann M.B."/>
            <person name="Mormile M.R."/>
            <person name="Wall J.D."/>
            <person name="Elias D.A."/>
            <person name="Woyke T."/>
        </authorList>
    </citation>
    <scope>NUCLEOTIDE SEQUENCE [LARGE SCALE GENOMIC DNA]</scope>
    <source>
        <strain evidence="6">sapolanicus</strain>
    </source>
</reference>
<name>E4RPU9_HALHG</name>
<evidence type="ECO:0000256" key="2">
    <source>
        <dbReference type="ARBA" id="ARBA00022741"/>
    </source>
</evidence>
<dbReference type="SMART" id="SM00382">
    <property type="entry name" value="AAA"/>
    <property type="match status" value="1"/>
</dbReference>
<dbReference type="GO" id="GO:0016887">
    <property type="term" value="F:ATP hydrolysis activity"/>
    <property type="evidence" value="ECO:0007669"/>
    <property type="project" value="InterPro"/>
</dbReference>
<dbReference type="GO" id="GO:0005524">
    <property type="term" value="F:ATP binding"/>
    <property type="evidence" value="ECO:0007669"/>
    <property type="project" value="UniProtKB-KW"/>
</dbReference>
<dbReference type="InterPro" id="IPR027417">
    <property type="entry name" value="P-loop_NTPase"/>
</dbReference>
<dbReference type="PANTHER" id="PTHR42711">
    <property type="entry name" value="ABC TRANSPORTER ATP-BINDING PROTEIN"/>
    <property type="match status" value="1"/>
</dbReference>
<dbReference type="Gene3D" id="3.40.50.300">
    <property type="entry name" value="P-loop containing nucleotide triphosphate hydrolases"/>
    <property type="match status" value="1"/>
</dbReference>
<keyword evidence="6" id="KW-1185">Reference proteome</keyword>
<organism evidence="5 6">
    <name type="scientific">Halanaerobium hydrogeniformans</name>
    <name type="common">Halanaerobium sp. (strain sapolanicus)</name>
    <dbReference type="NCBI Taxonomy" id="656519"/>
    <lineage>
        <taxon>Bacteria</taxon>
        <taxon>Bacillati</taxon>
        <taxon>Bacillota</taxon>
        <taxon>Clostridia</taxon>
        <taxon>Halanaerobiales</taxon>
        <taxon>Halanaerobiaceae</taxon>
        <taxon>Halanaerobium</taxon>
    </lineage>
</organism>
<dbReference type="Pfam" id="PF00005">
    <property type="entry name" value="ABC_tran"/>
    <property type="match status" value="1"/>
</dbReference>
<evidence type="ECO:0000259" key="4">
    <source>
        <dbReference type="PROSITE" id="PS50893"/>
    </source>
</evidence>
<evidence type="ECO:0000256" key="1">
    <source>
        <dbReference type="ARBA" id="ARBA00022448"/>
    </source>
</evidence>
<keyword evidence="2" id="KW-0547">Nucleotide-binding</keyword>
<gene>
    <name evidence="5" type="ordered locus">Halsa_0869</name>
</gene>
<keyword evidence="1" id="KW-0813">Transport</keyword>
<proteinExistence type="predicted"/>
<dbReference type="PROSITE" id="PS00211">
    <property type="entry name" value="ABC_TRANSPORTER_1"/>
    <property type="match status" value="1"/>
</dbReference>
<dbReference type="InterPro" id="IPR003593">
    <property type="entry name" value="AAA+_ATPase"/>
</dbReference>
<dbReference type="STRING" id="656519.Halsa_0869"/>
<feature type="domain" description="ABC transporter" evidence="4">
    <location>
        <begin position="12"/>
        <end position="239"/>
    </location>
</feature>
<dbReference type="KEGG" id="has:Halsa_0869"/>
<dbReference type="EMBL" id="CP002304">
    <property type="protein sequence ID" value="ADQ14316.1"/>
    <property type="molecule type" value="Genomic_DNA"/>
</dbReference>
<keyword evidence="3" id="KW-0067">ATP-binding</keyword>
<reference evidence="5 6" key="2">
    <citation type="journal article" date="2011" name="J. Bacteriol.">
        <title>Complete Genome Sequence of the Haloalkaliphilic, Hydrogen Producing Halanaerobium hydrogenoformans.</title>
        <authorList>
            <person name="Brown S.D."/>
            <person name="Begemann M.B."/>
            <person name="Mormile M.R."/>
            <person name="Wall J.D."/>
            <person name="Han C.S."/>
            <person name="Goodwin L.A."/>
            <person name="Pitluck S."/>
            <person name="Land M.L."/>
            <person name="Hauser L.J."/>
            <person name="Elias D.A."/>
        </authorList>
    </citation>
    <scope>NUCLEOTIDE SEQUENCE [LARGE SCALE GENOMIC DNA]</scope>
    <source>
        <strain evidence="6">sapolanicus</strain>
    </source>
</reference>
<accession>E4RPU9</accession>
<evidence type="ECO:0000313" key="5">
    <source>
        <dbReference type="EMBL" id="ADQ14316.1"/>
    </source>
</evidence>
<dbReference type="HOGENOM" id="CLU_000604_1_2_9"/>
<protein>
    <submittedName>
        <fullName evidence="5">ABC transporter related protein</fullName>
    </submittedName>
</protein>
<dbReference type="InterPro" id="IPR050763">
    <property type="entry name" value="ABC_transporter_ATP-binding"/>
</dbReference>
<dbReference type="InterPro" id="IPR003439">
    <property type="entry name" value="ABC_transporter-like_ATP-bd"/>
</dbReference>